<dbReference type="InterPro" id="IPR036165">
    <property type="entry name" value="YefM-like_sf"/>
</dbReference>
<gene>
    <name evidence="3" type="ORF">C7B77_26290</name>
</gene>
<evidence type="ECO:0000256" key="2">
    <source>
        <dbReference type="RuleBase" id="RU362080"/>
    </source>
</evidence>
<dbReference type="InterPro" id="IPR006442">
    <property type="entry name" value="Antitoxin_Phd/YefM"/>
</dbReference>
<comment type="similarity">
    <text evidence="1 2">Belongs to the phD/YefM antitoxin family.</text>
</comment>
<dbReference type="EMBL" id="PVWO01000558">
    <property type="protein sequence ID" value="PSB43182.1"/>
    <property type="molecule type" value="Genomic_DNA"/>
</dbReference>
<dbReference type="SUPFAM" id="SSF143120">
    <property type="entry name" value="YefM-like"/>
    <property type="match status" value="1"/>
</dbReference>
<evidence type="ECO:0000256" key="1">
    <source>
        <dbReference type="ARBA" id="ARBA00009981"/>
    </source>
</evidence>
<reference evidence="3 4" key="1">
    <citation type="submission" date="2018-03" db="EMBL/GenBank/DDBJ databases">
        <title>The ancient ancestry and fast evolution of plastids.</title>
        <authorList>
            <person name="Moore K.R."/>
            <person name="Magnabosco C."/>
            <person name="Momper L."/>
            <person name="Gold D.A."/>
            <person name="Bosak T."/>
            <person name="Fournier G.P."/>
        </authorList>
    </citation>
    <scope>NUCLEOTIDE SEQUENCE [LARGE SCALE GENOMIC DNA]</scope>
    <source>
        <strain evidence="3 4">CCALA 037</strain>
    </source>
</reference>
<evidence type="ECO:0000313" key="4">
    <source>
        <dbReference type="Proteomes" id="UP000238937"/>
    </source>
</evidence>
<sequence length="113" mass="12551">MSSIDLRNIHSLTDFKRNANAYVEQLQATQLPLVLTVNGKAAVVVQEAGAFQSLIDRIAAMEAEIQSFKIAELRQDLRVGVEQLDRGQSTISTQDNLHELFDEIRTQGRANLG</sequence>
<protein>
    <recommendedName>
        <fullName evidence="2">Antitoxin</fullName>
    </recommendedName>
</protein>
<dbReference type="NCBIfam" id="TIGR01552">
    <property type="entry name" value="phd_fam"/>
    <property type="match status" value="1"/>
</dbReference>
<comment type="function">
    <text evidence="2">Antitoxin component of a type II toxin-antitoxin (TA) system.</text>
</comment>
<name>A0A2T1FDT8_9CYAN</name>
<dbReference type="OrthoDB" id="428373at2"/>
<dbReference type="Gene3D" id="3.40.1620.10">
    <property type="entry name" value="YefM-like domain"/>
    <property type="match status" value="1"/>
</dbReference>
<dbReference type="Pfam" id="PF02604">
    <property type="entry name" value="PhdYeFM_antitox"/>
    <property type="match status" value="1"/>
</dbReference>
<keyword evidence="4" id="KW-1185">Reference proteome</keyword>
<dbReference type="AlphaFoldDB" id="A0A2T1FDT8"/>
<comment type="caution">
    <text evidence="3">The sequence shown here is derived from an EMBL/GenBank/DDBJ whole genome shotgun (WGS) entry which is preliminary data.</text>
</comment>
<accession>A0A2T1FDT8</accession>
<proteinExistence type="inferred from homology"/>
<organism evidence="3 4">
    <name type="scientific">Chamaesiphon polymorphus CCALA 037</name>
    <dbReference type="NCBI Taxonomy" id="2107692"/>
    <lineage>
        <taxon>Bacteria</taxon>
        <taxon>Bacillati</taxon>
        <taxon>Cyanobacteriota</taxon>
        <taxon>Cyanophyceae</taxon>
        <taxon>Gomontiellales</taxon>
        <taxon>Chamaesiphonaceae</taxon>
        <taxon>Chamaesiphon</taxon>
    </lineage>
</organism>
<dbReference type="Proteomes" id="UP000238937">
    <property type="component" value="Unassembled WGS sequence"/>
</dbReference>
<evidence type="ECO:0000313" key="3">
    <source>
        <dbReference type="EMBL" id="PSB43182.1"/>
    </source>
</evidence>